<dbReference type="eggNOG" id="KOG1877">
    <property type="taxonomic scope" value="Eukaryota"/>
</dbReference>
<sequence length="807" mass="85829">MPLARAAAVSASTGSRIAEPAVPSMLACLELAWIGASSKFPVKRYNLLVPDIFPRKPPAFADRIDPATERKYKKLYEYVEKNPHRGEKVSRRLARKIYQDMRSQRHGNVQIAVNAYIYLLQHLPSGSSSLLAREVVLQHVGKGKDSLSSDPATATSSVVGTLLQSQFLEIRILGARLLAAFVHVQAGLDYSQHLQIFVPLLCEGLPGASEHLVSLRGQEFSAQSSADLTVASLGALREYILFSSRTASSSAALEQPVRRVLEFLEANSPLEESLENGGLEAAQTAPRPAAEHAPGVDAAIQYVRELFILCQDAVEGRRIIAFVLRYLDEEQLWSKDARFAAAIMGLLEEVCHKEGQDFLLFSAVLQHLHAEPRPSAAAEAALLQRARAQAASLQSFFAIPALIACLKELPGVMSPVESTDVFPYVPDAAQPPASGVSGECLGLVHELAAAVGDSTHVLESVGGISARYLADQAAAEQATDCFMAAVRGVSQKGGAVVGPIFPKLLAQLVAAAMAGRGRPVARRLKVHALGAAAAALVEGHLRDGHQLLLWSAAWAEVAADDNTPAVFASLDALLASLVRLASPDAVVAALRWALSLRAAALQARGRFTTFLPFIEGGSGHLAAVTPARRLTLLFLHNALVARLAAAMLTKAGLHAEDTRAGYTPVDDERATSVLASLRPKELPSSDLAEKAASFLELSPCLRGTNLAEHLSEELRKPFQAISFDATGRHKADESSSSSADLAARLNAIFAAEPPPNPAYTLRNTHPEAGVASDSQGNSENGVPQIDAAELLAAVDRLMQNGSALAAE</sequence>
<dbReference type="PANTHER" id="PTHR46087:SF11">
    <property type="entry name" value="PROTEIN SEMI-ROLLED LEAF 2"/>
    <property type="match status" value="1"/>
</dbReference>
<feature type="compositionally biased region" description="Polar residues" evidence="1">
    <location>
        <begin position="772"/>
        <end position="781"/>
    </location>
</feature>
<dbReference type="OrthoDB" id="515961at2759"/>
<dbReference type="EMBL" id="AGSI01000012">
    <property type="protein sequence ID" value="EIE21421.1"/>
    <property type="molecule type" value="Genomic_DNA"/>
</dbReference>
<evidence type="ECO:0000313" key="2">
    <source>
        <dbReference type="EMBL" id="EIE21421.1"/>
    </source>
</evidence>
<dbReference type="KEGG" id="csl:COCSUDRAFT_48103"/>
<protein>
    <recommendedName>
        <fullName evidence="4">ARM repeat-containing protein</fullName>
    </recommendedName>
</protein>
<gene>
    <name evidence="2" type="ORF">COCSUDRAFT_48103</name>
</gene>
<evidence type="ECO:0000256" key="1">
    <source>
        <dbReference type="SAM" id="MobiDB-lite"/>
    </source>
</evidence>
<dbReference type="STRING" id="574566.I0YSQ2"/>
<dbReference type="PANTHER" id="PTHR46087">
    <property type="entry name" value="PUTATIVE, EXPRESSED-RELATED"/>
    <property type="match status" value="1"/>
</dbReference>
<proteinExistence type="predicted"/>
<name>I0YSQ2_COCSC</name>
<evidence type="ECO:0000313" key="3">
    <source>
        <dbReference type="Proteomes" id="UP000007264"/>
    </source>
</evidence>
<dbReference type="AlphaFoldDB" id="I0YSQ2"/>
<keyword evidence="3" id="KW-1185">Reference proteome</keyword>
<organism evidence="2 3">
    <name type="scientific">Coccomyxa subellipsoidea (strain C-169)</name>
    <name type="common">Green microalga</name>
    <dbReference type="NCBI Taxonomy" id="574566"/>
    <lineage>
        <taxon>Eukaryota</taxon>
        <taxon>Viridiplantae</taxon>
        <taxon>Chlorophyta</taxon>
        <taxon>core chlorophytes</taxon>
        <taxon>Trebouxiophyceae</taxon>
        <taxon>Trebouxiophyceae incertae sedis</taxon>
        <taxon>Coccomyxaceae</taxon>
        <taxon>Coccomyxa</taxon>
        <taxon>Coccomyxa subellipsoidea</taxon>
    </lineage>
</organism>
<accession>I0YSQ2</accession>
<dbReference type="InterPro" id="IPR055296">
    <property type="entry name" value="SRL2-like"/>
</dbReference>
<dbReference type="RefSeq" id="XP_005645965.1">
    <property type="nucleotide sequence ID" value="XM_005645908.1"/>
</dbReference>
<reference evidence="2 3" key="1">
    <citation type="journal article" date="2012" name="Genome Biol.">
        <title>The genome of the polar eukaryotic microalga coccomyxa subellipsoidea reveals traits of cold adaptation.</title>
        <authorList>
            <person name="Blanc G."/>
            <person name="Agarkova I."/>
            <person name="Grimwood J."/>
            <person name="Kuo A."/>
            <person name="Brueggeman A."/>
            <person name="Dunigan D."/>
            <person name="Gurnon J."/>
            <person name="Ladunga I."/>
            <person name="Lindquist E."/>
            <person name="Lucas S."/>
            <person name="Pangilinan J."/>
            <person name="Proschold T."/>
            <person name="Salamov A."/>
            <person name="Schmutz J."/>
            <person name="Weeks D."/>
            <person name="Yamada T."/>
            <person name="Claverie J.M."/>
            <person name="Grigoriev I."/>
            <person name="Van Etten J."/>
            <person name="Lomsadze A."/>
            <person name="Borodovsky M."/>
        </authorList>
    </citation>
    <scope>NUCLEOTIDE SEQUENCE [LARGE SCALE GENOMIC DNA]</scope>
    <source>
        <strain evidence="2 3">C-169</strain>
    </source>
</reference>
<dbReference type="GeneID" id="17039405"/>
<comment type="caution">
    <text evidence="2">The sequence shown here is derived from an EMBL/GenBank/DDBJ whole genome shotgun (WGS) entry which is preliminary data.</text>
</comment>
<dbReference type="Proteomes" id="UP000007264">
    <property type="component" value="Unassembled WGS sequence"/>
</dbReference>
<feature type="region of interest" description="Disordered" evidence="1">
    <location>
        <begin position="754"/>
        <end position="784"/>
    </location>
</feature>
<evidence type="ECO:0008006" key="4">
    <source>
        <dbReference type="Google" id="ProtNLM"/>
    </source>
</evidence>